<accession>A0AAN7X6G3</accession>
<reference evidence="1 2" key="1">
    <citation type="journal article" date="2023" name="Genes (Basel)">
        <title>Chromosome-Level Genome Assembly and Circadian Gene Repertoire of the Patagonia Blennie Eleginops maclovinus-The Closest Ancestral Proxy of Antarctic Cryonotothenioids.</title>
        <authorList>
            <person name="Cheng C.C."/>
            <person name="Rivera-Colon A.G."/>
            <person name="Minhas B.F."/>
            <person name="Wilson L."/>
            <person name="Rayamajhi N."/>
            <person name="Vargas-Chacoff L."/>
            <person name="Catchen J.M."/>
        </authorList>
    </citation>
    <scope>NUCLEOTIDE SEQUENCE [LARGE SCALE GENOMIC DNA]</scope>
    <source>
        <strain evidence="1">JMC-PN-2008</strain>
    </source>
</reference>
<evidence type="ECO:0008006" key="3">
    <source>
        <dbReference type="Google" id="ProtNLM"/>
    </source>
</evidence>
<reference evidence="1 2" key="2">
    <citation type="journal article" date="2023" name="Mol. Biol. Evol.">
        <title>Genomics of Secondarily Temperate Adaptation in the Only Non-Antarctic Icefish.</title>
        <authorList>
            <person name="Rivera-Colon A.G."/>
            <person name="Rayamajhi N."/>
            <person name="Minhas B.F."/>
            <person name="Madrigal G."/>
            <person name="Bilyk K.T."/>
            <person name="Yoon V."/>
            <person name="Hune M."/>
            <person name="Gregory S."/>
            <person name="Cheng C.H.C."/>
            <person name="Catchen J.M."/>
        </authorList>
    </citation>
    <scope>NUCLEOTIDE SEQUENCE [LARGE SCALE GENOMIC DNA]</scope>
    <source>
        <strain evidence="1">JMC-PN-2008</strain>
    </source>
</reference>
<dbReference type="SUPFAM" id="SSF52540">
    <property type="entry name" value="P-loop containing nucleoside triphosphate hydrolases"/>
    <property type="match status" value="1"/>
</dbReference>
<evidence type="ECO:0000313" key="1">
    <source>
        <dbReference type="EMBL" id="KAK5856430.1"/>
    </source>
</evidence>
<keyword evidence="2" id="KW-1185">Reference proteome</keyword>
<name>A0AAN7X6G3_ELEMC</name>
<dbReference type="EMBL" id="JAUZQC010000017">
    <property type="protein sequence ID" value="KAK5856430.1"/>
    <property type="molecule type" value="Genomic_DNA"/>
</dbReference>
<proteinExistence type="predicted"/>
<evidence type="ECO:0000313" key="2">
    <source>
        <dbReference type="Proteomes" id="UP001346869"/>
    </source>
</evidence>
<dbReference type="PANTHER" id="PTHR14241:SF1">
    <property type="entry name" value="INTERFERON-INDUCED PROTEIN 44-RELATED"/>
    <property type="match status" value="1"/>
</dbReference>
<dbReference type="Proteomes" id="UP001346869">
    <property type="component" value="Unassembled WGS sequence"/>
</dbReference>
<dbReference type="AlphaFoldDB" id="A0AAN7X6G3"/>
<dbReference type="PANTHER" id="PTHR14241">
    <property type="entry name" value="INTERFERON-INDUCED PROTEIN 44"/>
    <property type="match status" value="1"/>
</dbReference>
<organism evidence="1 2">
    <name type="scientific">Eleginops maclovinus</name>
    <name type="common">Patagonian blennie</name>
    <name type="synonym">Eleginus maclovinus</name>
    <dbReference type="NCBI Taxonomy" id="56733"/>
    <lineage>
        <taxon>Eukaryota</taxon>
        <taxon>Metazoa</taxon>
        <taxon>Chordata</taxon>
        <taxon>Craniata</taxon>
        <taxon>Vertebrata</taxon>
        <taxon>Euteleostomi</taxon>
        <taxon>Actinopterygii</taxon>
        <taxon>Neopterygii</taxon>
        <taxon>Teleostei</taxon>
        <taxon>Neoteleostei</taxon>
        <taxon>Acanthomorphata</taxon>
        <taxon>Eupercaria</taxon>
        <taxon>Perciformes</taxon>
        <taxon>Notothenioidei</taxon>
        <taxon>Eleginopidae</taxon>
        <taxon>Eleginops</taxon>
    </lineage>
</organism>
<comment type="caution">
    <text evidence="1">The sequence shown here is derived from an EMBL/GenBank/DDBJ whole genome shotgun (WGS) entry which is preliminary data.</text>
</comment>
<dbReference type="Gene3D" id="3.40.50.300">
    <property type="entry name" value="P-loop containing nucleotide triphosphate hydrolases"/>
    <property type="match status" value="1"/>
</dbReference>
<dbReference type="GO" id="GO:0006955">
    <property type="term" value="P:immune response"/>
    <property type="evidence" value="ECO:0007669"/>
    <property type="project" value="TreeGrafter"/>
</dbReference>
<dbReference type="InterPro" id="IPR027417">
    <property type="entry name" value="P-loop_NTPase"/>
</dbReference>
<gene>
    <name evidence="1" type="ORF">PBY51_008026</name>
</gene>
<sequence>MGIPEIAILTKIDETCPEVGKDIMNVYKSKYLKKKIEELRFLQQYLFEVMDYFFKPYPVPPSPKVLPKEWRTVPWGDKERDLKFVKEYQPHDKEVQLRFMLYGPAGAGKSSFINSVESALRGEVSNRVGIDAISQGSFTTKYRAYQIAKGGPRKYYPFVFNDIMGLEKDTSQGVCVEDIKLAMKGHMNDGYNFNPFSPLSENNQDYNKEPALNDRVHVLVSVISASTAVFLTGDFQKKLREVRLAARDMEIPEIAILTKIDDVCPEVSNDIRNVYKSKYLKEKIEEVSGTLGFPTNRIFPVKNYHSEIDTNDDIDTLILSALRRIITSGEDFVNHL</sequence>
<protein>
    <recommendedName>
        <fullName evidence="3">Interferon-induced protein 44-like</fullName>
    </recommendedName>
</protein>